<dbReference type="SUPFAM" id="SSF140490">
    <property type="entry name" value="Nqo1C-terminal domain-like"/>
    <property type="match status" value="1"/>
</dbReference>
<keyword evidence="9" id="KW-0411">Iron-sulfur</keyword>
<evidence type="ECO:0000256" key="8">
    <source>
        <dbReference type="ARBA" id="ARBA00023004"/>
    </source>
</evidence>
<dbReference type="EMBL" id="RBKS01000001">
    <property type="protein sequence ID" value="RKR76239.1"/>
    <property type="molecule type" value="Genomic_DNA"/>
</dbReference>
<evidence type="ECO:0000256" key="3">
    <source>
        <dbReference type="ARBA" id="ARBA00007523"/>
    </source>
</evidence>
<dbReference type="RefSeq" id="WP_121371236.1">
    <property type="nucleotide sequence ID" value="NZ_RBKS01000001.1"/>
</dbReference>
<dbReference type="Pfam" id="PF01512">
    <property type="entry name" value="Complex1_51K"/>
    <property type="match status" value="1"/>
</dbReference>
<evidence type="ECO:0000259" key="11">
    <source>
        <dbReference type="Pfam" id="PF10589"/>
    </source>
</evidence>
<evidence type="ECO:0000313" key="12">
    <source>
        <dbReference type="EMBL" id="RKR76239.1"/>
    </source>
</evidence>
<dbReference type="GO" id="GO:0046872">
    <property type="term" value="F:metal ion binding"/>
    <property type="evidence" value="ECO:0007669"/>
    <property type="project" value="UniProtKB-KW"/>
</dbReference>
<dbReference type="AlphaFoldDB" id="A0A495IKB9"/>
<keyword evidence="4" id="KW-0004">4Fe-4S</keyword>
<dbReference type="Proteomes" id="UP000280008">
    <property type="component" value="Unassembled WGS sequence"/>
</dbReference>
<comment type="cofactor">
    <cofactor evidence="2">
        <name>[4Fe-4S] cluster</name>
        <dbReference type="ChEBI" id="CHEBI:49883"/>
    </cofactor>
</comment>
<dbReference type="GO" id="GO:0003954">
    <property type="term" value="F:NADH dehydrogenase activity"/>
    <property type="evidence" value="ECO:0007669"/>
    <property type="project" value="TreeGrafter"/>
</dbReference>
<comment type="caution">
    <text evidence="12">The sequence shown here is derived from an EMBL/GenBank/DDBJ whole genome shotgun (WGS) entry which is preliminary data.</text>
</comment>
<dbReference type="PANTHER" id="PTHR11780">
    <property type="entry name" value="NADH-UBIQUINONE OXIDOREDUCTASE FLAVOPROTEIN 1 NDUFV1"/>
    <property type="match status" value="1"/>
</dbReference>
<evidence type="ECO:0000256" key="1">
    <source>
        <dbReference type="ARBA" id="ARBA00001917"/>
    </source>
</evidence>
<evidence type="ECO:0000259" key="10">
    <source>
        <dbReference type="Pfam" id="PF01512"/>
    </source>
</evidence>
<dbReference type="InterPro" id="IPR019575">
    <property type="entry name" value="Nuop51_4Fe4S-bd"/>
</dbReference>
<dbReference type="SUPFAM" id="SSF142984">
    <property type="entry name" value="Nqo1 middle domain-like"/>
    <property type="match status" value="1"/>
</dbReference>
<reference evidence="12 13" key="1">
    <citation type="submission" date="2018-10" db="EMBL/GenBank/DDBJ databases">
        <title>Sequencing the genomes of 1000 actinobacteria strains.</title>
        <authorList>
            <person name="Klenk H.-P."/>
        </authorList>
    </citation>
    <scope>NUCLEOTIDE SEQUENCE [LARGE SCALE GENOMIC DNA]</scope>
    <source>
        <strain evidence="12 13">DSM 17894</strain>
    </source>
</reference>
<feature type="domain" description="NADH-ubiquinone oxidoreductase 51kDa subunit iron-sulphur binding" evidence="11">
    <location>
        <begin position="338"/>
        <end position="419"/>
    </location>
</feature>
<dbReference type="InterPro" id="IPR050837">
    <property type="entry name" value="ComplexI_51kDa_subunit"/>
</dbReference>
<dbReference type="InterPro" id="IPR011538">
    <property type="entry name" value="Nuo51_FMN-bd"/>
</dbReference>
<keyword evidence="8" id="KW-0408">Iron</keyword>
<keyword evidence="7" id="KW-0479">Metal-binding</keyword>
<dbReference type="InterPro" id="IPR037207">
    <property type="entry name" value="Nuop51_4Fe4S-bd_sf"/>
</dbReference>
<keyword evidence="5" id="KW-0285">Flavoprotein</keyword>
<evidence type="ECO:0000256" key="5">
    <source>
        <dbReference type="ARBA" id="ARBA00022630"/>
    </source>
</evidence>
<comment type="cofactor">
    <cofactor evidence="1">
        <name>FMN</name>
        <dbReference type="ChEBI" id="CHEBI:58210"/>
    </cofactor>
</comment>
<evidence type="ECO:0000256" key="4">
    <source>
        <dbReference type="ARBA" id="ARBA00022485"/>
    </source>
</evidence>
<dbReference type="SUPFAM" id="SSF142019">
    <property type="entry name" value="Nqo1 FMN-binding domain-like"/>
    <property type="match status" value="1"/>
</dbReference>
<proteinExistence type="inferred from homology"/>
<accession>A0A495IKB9</accession>
<keyword evidence="13" id="KW-1185">Reference proteome</keyword>
<dbReference type="Gene3D" id="3.40.50.11540">
    <property type="entry name" value="NADH-ubiquinone oxidoreductase 51kDa subunit"/>
    <property type="match status" value="1"/>
</dbReference>
<dbReference type="OrthoDB" id="9805533at2"/>
<evidence type="ECO:0000313" key="13">
    <source>
        <dbReference type="Proteomes" id="UP000280008"/>
    </source>
</evidence>
<dbReference type="PANTHER" id="PTHR11780:SF10">
    <property type="entry name" value="NADH DEHYDROGENASE [UBIQUINONE] FLAVOPROTEIN 1, MITOCHONDRIAL"/>
    <property type="match status" value="1"/>
</dbReference>
<feature type="domain" description="NADH-ubiquinone oxidoreductase 51kDa subunit FMN-binding" evidence="10">
    <location>
        <begin position="52"/>
        <end position="226"/>
    </location>
</feature>
<sequence>MTLTQPIHTTVAPPAGVRRLFATPGADWRSHLDTYGPMPGDHDEGQLLAELEASGLSGRGGAGFPAWRKLLAAAAASRDEGRAGAGSGRAGGGRGARGSCAPVVIANGAEGEPLSRKDQTLLAQAPHLVLDGLLLAASVLRAGDTVLYATEASLGPVRRAISERQDATRVRLIVAPHAFLSGEATAVVRAVSGGPALPRDHAFRLTTSGLGGAPTLVQNVETLAHLALLARFGAAWFTSVGVPGDSGTRLVSISGDVPVPQVFEVPGGVPLGEALLASRVALPSLRAVLVGGYHGAWVPASAFDAPLSPVGLAPFGAAPGAGILMALGAHRCGVAASAEIATYLAAQSAKQCGPCANGLPRLAEVLQRVARRERAPWLRDEVARLAAVVRGRGSCHHPDGTSRFVLSTLDVFASDVAAHLEGRCEVAS</sequence>
<organism evidence="12 13">
    <name type="scientific">Frondihabitans australicus</name>
    <dbReference type="NCBI Taxonomy" id="386892"/>
    <lineage>
        <taxon>Bacteria</taxon>
        <taxon>Bacillati</taxon>
        <taxon>Actinomycetota</taxon>
        <taxon>Actinomycetes</taxon>
        <taxon>Micrococcales</taxon>
        <taxon>Microbacteriaceae</taxon>
        <taxon>Frondihabitans</taxon>
    </lineage>
</organism>
<evidence type="ECO:0000256" key="2">
    <source>
        <dbReference type="ARBA" id="ARBA00001966"/>
    </source>
</evidence>
<comment type="similarity">
    <text evidence="3">Belongs to the complex I 51 kDa subunit family.</text>
</comment>
<dbReference type="Gene3D" id="1.20.1440.230">
    <property type="entry name" value="NADH-ubiquinone oxidoreductase 51kDa subunit, iron-sulphur binding domain"/>
    <property type="match status" value="1"/>
</dbReference>
<evidence type="ECO:0000256" key="9">
    <source>
        <dbReference type="ARBA" id="ARBA00023014"/>
    </source>
</evidence>
<evidence type="ECO:0000256" key="7">
    <source>
        <dbReference type="ARBA" id="ARBA00022723"/>
    </source>
</evidence>
<gene>
    <name evidence="12" type="ORF">C8E83_3404</name>
</gene>
<name>A0A495IKB9_9MICO</name>
<dbReference type="Pfam" id="PF10589">
    <property type="entry name" value="NADH_4Fe-4S"/>
    <property type="match status" value="1"/>
</dbReference>
<dbReference type="InterPro" id="IPR037225">
    <property type="entry name" value="Nuo51_FMN-bd_sf"/>
</dbReference>
<dbReference type="Gene3D" id="3.10.20.600">
    <property type="match status" value="1"/>
</dbReference>
<dbReference type="GO" id="GO:0051539">
    <property type="term" value="F:4 iron, 4 sulfur cluster binding"/>
    <property type="evidence" value="ECO:0007669"/>
    <property type="project" value="UniProtKB-KW"/>
</dbReference>
<keyword evidence="6" id="KW-0288">FMN</keyword>
<dbReference type="GO" id="GO:0045333">
    <property type="term" value="P:cellular respiration"/>
    <property type="evidence" value="ECO:0007669"/>
    <property type="project" value="TreeGrafter"/>
</dbReference>
<evidence type="ECO:0000256" key="6">
    <source>
        <dbReference type="ARBA" id="ARBA00022643"/>
    </source>
</evidence>
<protein>
    <submittedName>
        <fullName evidence="12">NADH dehydrogenase subunit F</fullName>
    </submittedName>
</protein>